<dbReference type="EMBL" id="DVOO01000015">
    <property type="protein sequence ID" value="HIV25200.1"/>
    <property type="molecule type" value="Genomic_DNA"/>
</dbReference>
<keyword evidence="1" id="KW-0812">Transmembrane</keyword>
<dbReference type="Proteomes" id="UP000824169">
    <property type="component" value="Unassembled WGS sequence"/>
</dbReference>
<name>A0A9D1P2A6_9FIRM</name>
<sequence length="141" mass="16365">MLDEERIRLMFQLAEYEQGTGSRDLKIMKYTEKDYAALSLIKNFFLTTVAYVLLLAGIVLCNLRQCLDLLSEMNFIPLLGAVLIGYLFVLAFYSVLVYTISRLRYGRAARRVKNYYRKLKALDQLYRDEKLLAGGLQNDED</sequence>
<dbReference type="AlphaFoldDB" id="A0A9D1P2A6"/>
<protein>
    <submittedName>
        <fullName evidence="2">Uncharacterized protein</fullName>
    </submittedName>
</protein>
<evidence type="ECO:0000256" key="1">
    <source>
        <dbReference type="SAM" id="Phobius"/>
    </source>
</evidence>
<accession>A0A9D1P2A6</accession>
<keyword evidence="1" id="KW-1133">Transmembrane helix</keyword>
<feature type="transmembrane region" description="Helical" evidence="1">
    <location>
        <begin position="35"/>
        <end position="58"/>
    </location>
</feature>
<keyword evidence="1" id="KW-0472">Membrane</keyword>
<evidence type="ECO:0000313" key="3">
    <source>
        <dbReference type="Proteomes" id="UP000824169"/>
    </source>
</evidence>
<reference evidence="2" key="2">
    <citation type="journal article" date="2021" name="PeerJ">
        <title>Extensive microbial diversity within the chicken gut microbiome revealed by metagenomics and culture.</title>
        <authorList>
            <person name="Gilroy R."/>
            <person name="Ravi A."/>
            <person name="Getino M."/>
            <person name="Pursley I."/>
            <person name="Horton D.L."/>
            <person name="Alikhan N.F."/>
            <person name="Baker D."/>
            <person name="Gharbi K."/>
            <person name="Hall N."/>
            <person name="Watson M."/>
            <person name="Adriaenssens E.M."/>
            <person name="Foster-Nyarko E."/>
            <person name="Jarju S."/>
            <person name="Secka A."/>
            <person name="Antonio M."/>
            <person name="Oren A."/>
            <person name="Chaudhuri R.R."/>
            <person name="La Ragione R."/>
            <person name="Hildebrand F."/>
            <person name="Pallen M.J."/>
        </authorList>
    </citation>
    <scope>NUCLEOTIDE SEQUENCE</scope>
    <source>
        <strain evidence="2">CHK188-20938</strain>
    </source>
</reference>
<proteinExistence type="predicted"/>
<feature type="transmembrane region" description="Helical" evidence="1">
    <location>
        <begin position="78"/>
        <end position="101"/>
    </location>
</feature>
<evidence type="ECO:0000313" key="2">
    <source>
        <dbReference type="EMBL" id="HIV25200.1"/>
    </source>
</evidence>
<comment type="caution">
    <text evidence="2">The sequence shown here is derived from an EMBL/GenBank/DDBJ whole genome shotgun (WGS) entry which is preliminary data.</text>
</comment>
<reference evidence="2" key="1">
    <citation type="submission" date="2020-10" db="EMBL/GenBank/DDBJ databases">
        <authorList>
            <person name="Gilroy R."/>
        </authorList>
    </citation>
    <scope>NUCLEOTIDE SEQUENCE</scope>
    <source>
        <strain evidence="2">CHK188-20938</strain>
    </source>
</reference>
<gene>
    <name evidence="2" type="ORF">IAB71_05340</name>
</gene>
<organism evidence="2 3">
    <name type="scientific">Candidatus Scatomonas pullistercoris</name>
    <dbReference type="NCBI Taxonomy" id="2840920"/>
    <lineage>
        <taxon>Bacteria</taxon>
        <taxon>Bacillati</taxon>
        <taxon>Bacillota</taxon>
        <taxon>Clostridia</taxon>
        <taxon>Lachnospirales</taxon>
        <taxon>Lachnospiraceae</taxon>
        <taxon>Lachnospiraceae incertae sedis</taxon>
        <taxon>Candidatus Scatomonas</taxon>
    </lineage>
</organism>